<feature type="coiled-coil region" evidence="2">
    <location>
        <begin position="86"/>
        <end position="113"/>
    </location>
</feature>
<gene>
    <name evidence="3" type="ORF">J2S18_001992</name>
</gene>
<proteinExistence type="predicted"/>
<dbReference type="SUPFAM" id="SSF46565">
    <property type="entry name" value="Chaperone J-domain"/>
    <property type="match status" value="1"/>
</dbReference>
<keyword evidence="2" id="KW-0175">Coiled coil</keyword>
<reference evidence="3 4" key="1">
    <citation type="submission" date="2023-07" db="EMBL/GenBank/DDBJ databases">
        <title>Genomic Encyclopedia of Type Strains, Phase IV (KMG-IV): sequencing the most valuable type-strain genomes for metagenomic binning, comparative biology and taxonomic classification.</title>
        <authorList>
            <person name="Goeker M."/>
        </authorList>
    </citation>
    <scope>NUCLEOTIDE SEQUENCE [LARGE SCALE GENOMIC DNA]</scope>
    <source>
        <strain evidence="3 4">DSM 20694</strain>
    </source>
</reference>
<evidence type="ECO:0000256" key="1">
    <source>
        <dbReference type="ARBA" id="ARBA00022705"/>
    </source>
</evidence>
<organism evidence="3 4">
    <name type="scientific">Eubacterium multiforme</name>
    <dbReference type="NCBI Taxonomy" id="83339"/>
    <lineage>
        <taxon>Bacteria</taxon>
        <taxon>Bacillati</taxon>
        <taxon>Bacillota</taxon>
        <taxon>Clostridia</taxon>
        <taxon>Eubacteriales</taxon>
        <taxon>Eubacteriaceae</taxon>
        <taxon>Eubacterium</taxon>
    </lineage>
</organism>
<dbReference type="InterPro" id="IPR036869">
    <property type="entry name" value="J_dom_sf"/>
</dbReference>
<dbReference type="EMBL" id="JAUSUF010000006">
    <property type="protein sequence ID" value="MDQ0150056.1"/>
    <property type="molecule type" value="Genomic_DNA"/>
</dbReference>
<comment type="caution">
    <text evidence="3">The sequence shown here is derived from an EMBL/GenBank/DDBJ whole genome shotgun (WGS) entry which is preliminary data.</text>
</comment>
<keyword evidence="1" id="KW-0235">DNA replication</keyword>
<sequence>MFCSAKKGKDKYGNIYKFYLCNRHRDKETGKVKSSDKYIMTLQEIDFTDIRISIISKHIKRVLNEKDIVNKIEQDLVYDKYLDIREKILEKNRRNKEEEYKKQQKEYEQYRQYYNSYTSGFSSGTSSISFDNTTKDIAKEFIKLGFRAMAKKYHPDIVKDSGEMMKIINDVKSKLDSIL</sequence>
<evidence type="ECO:0008006" key="5">
    <source>
        <dbReference type="Google" id="ProtNLM"/>
    </source>
</evidence>
<dbReference type="RefSeq" id="WP_307486383.1">
    <property type="nucleotide sequence ID" value="NZ_JAUSUF010000006.1"/>
</dbReference>
<dbReference type="Proteomes" id="UP001228504">
    <property type="component" value="Unassembled WGS sequence"/>
</dbReference>
<evidence type="ECO:0000256" key="2">
    <source>
        <dbReference type="SAM" id="Coils"/>
    </source>
</evidence>
<evidence type="ECO:0000313" key="4">
    <source>
        <dbReference type="Proteomes" id="UP001228504"/>
    </source>
</evidence>
<accession>A0ABT9UUV1</accession>
<evidence type="ECO:0000313" key="3">
    <source>
        <dbReference type="EMBL" id="MDQ0150056.1"/>
    </source>
</evidence>
<name>A0ABT9UUV1_9FIRM</name>
<protein>
    <recommendedName>
        <fullName evidence="5">Molecular chaperone DnaJ</fullName>
    </recommendedName>
</protein>
<keyword evidence="4" id="KW-1185">Reference proteome</keyword>